<keyword evidence="2" id="KW-1185">Reference proteome</keyword>
<dbReference type="Proteomes" id="UP001521222">
    <property type="component" value="Unassembled WGS sequence"/>
</dbReference>
<name>A0ABR3QTN4_9PLEO</name>
<reference evidence="1 2" key="1">
    <citation type="submission" date="2024-02" db="EMBL/GenBank/DDBJ databases">
        <title>De novo assembly and annotation of 12 fungi associated with fruit tree decline syndrome in Ontario, Canada.</title>
        <authorList>
            <person name="Sulman M."/>
            <person name="Ellouze W."/>
            <person name="Ilyukhin E."/>
        </authorList>
    </citation>
    <scope>NUCLEOTIDE SEQUENCE [LARGE SCALE GENOMIC DNA]</scope>
    <source>
        <strain evidence="1 2">M97-236</strain>
    </source>
</reference>
<gene>
    <name evidence="1" type="ORF">SLS59_008137</name>
</gene>
<dbReference type="InterPro" id="IPR009057">
    <property type="entry name" value="Homeodomain-like_sf"/>
</dbReference>
<dbReference type="EMBL" id="JAKIXB020000031">
    <property type="protein sequence ID" value="KAL1595501.1"/>
    <property type="molecule type" value="Genomic_DNA"/>
</dbReference>
<protein>
    <recommendedName>
        <fullName evidence="3">Myb-like domain-containing protein</fullName>
    </recommendedName>
</protein>
<evidence type="ECO:0000313" key="1">
    <source>
        <dbReference type="EMBL" id="KAL1595501.1"/>
    </source>
</evidence>
<organism evidence="1 2">
    <name type="scientific">Nothophoma quercina</name>
    <dbReference type="NCBI Taxonomy" id="749835"/>
    <lineage>
        <taxon>Eukaryota</taxon>
        <taxon>Fungi</taxon>
        <taxon>Dikarya</taxon>
        <taxon>Ascomycota</taxon>
        <taxon>Pezizomycotina</taxon>
        <taxon>Dothideomycetes</taxon>
        <taxon>Pleosporomycetidae</taxon>
        <taxon>Pleosporales</taxon>
        <taxon>Pleosporineae</taxon>
        <taxon>Didymellaceae</taxon>
        <taxon>Nothophoma</taxon>
    </lineage>
</organism>
<accession>A0ABR3QTN4</accession>
<dbReference type="SUPFAM" id="SSF46689">
    <property type="entry name" value="Homeodomain-like"/>
    <property type="match status" value="1"/>
</dbReference>
<evidence type="ECO:0008006" key="3">
    <source>
        <dbReference type="Google" id="ProtNLM"/>
    </source>
</evidence>
<sequence length="204" mass="23864">MGQSSLPPSTSRCWTPSEDVQLHHLRIIEHMTFPEIAQTLGRTTHAVQGRYYKLQQAQASSFEEWTGSMDDHIINGRRRGLTSREIGVEMNLPGEAVQGRWYELQQLKMVPEDVLTIWRRKEEVTWSEAEDEIILKVWIEGRDEDELVKGVMFEGKYGCDVRERIRVLRREEGPIYRRLMGLEESKPLPHALERALGKKKYAWM</sequence>
<comment type="caution">
    <text evidence="1">The sequence shown here is derived from an EMBL/GenBank/DDBJ whole genome shotgun (WGS) entry which is preliminary data.</text>
</comment>
<proteinExistence type="predicted"/>
<evidence type="ECO:0000313" key="2">
    <source>
        <dbReference type="Proteomes" id="UP001521222"/>
    </source>
</evidence>